<proteinExistence type="predicted"/>
<comment type="caution">
    <text evidence="4">The sequence shown here is derived from an EMBL/GenBank/DDBJ whole genome shotgun (WGS) entry which is preliminary data.</text>
</comment>
<name>A0ABV2UG85_9ACTN</name>
<dbReference type="InterPro" id="IPR041916">
    <property type="entry name" value="Anti_sigma_zinc_sf"/>
</dbReference>
<evidence type="ECO:0000259" key="3">
    <source>
        <dbReference type="Pfam" id="PF13490"/>
    </source>
</evidence>
<dbReference type="EMBL" id="JBEXIP010000030">
    <property type="protein sequence ID" value="MET8436845.1"/>
    <property type="molecule type" value="Genomic_DNA"/>
</dbReference>
<reference evidence="4 5" key="1">
    <citation type="submission" date="2024-06" db="EMBL/GenBank/DDBJ databases">
        <title>The Natural Products Discovery Center: Release of the First 8490 Sequenced Strains for Exploring Actinobacteria Biosynthetic Diversity.</title>
        <authorList>
            <person name="Kalkreuter E."/>
            <person name="Kautsar S.A."/>
            <person name="Yang D."/>
            <person name="Bader C.D."/>
            <person name="Teijaro C.N."/>
            <person name="Fluegel L."/>
            <person name="Davis C.M."/>
            <person name="Simpson J.R."/>
            <person name="Lauterbach L."/>
            <person name="Steele A.D."/>
            <person name="Gui C."/>
            <person name="Meng S."/>
            <person name="Li G."/>
            <person name="Viehrig K."/>
            <person name="Ye F."/>
            <person name="Su P."/>
            <person name="Kiefer A.F."/>
            <person name="Nichols A."/>
            <person name="Cepeda A.J."/>
            <person name="Yan W."/>
            <person name="Fan B."/>
            <person name="Jiang Y."/>
            <person name="Adhikari A."/>
            <person name="Zheng C.-J."/>
            <person name="Schuster L."/>
            <person name="Cowan T.M."/>
            <person name="Smanski M.J."/>
            <person name="Chevrette M.G."/>
            <person name="De Carvalho L.P.S."/>
            <person name="Shen B."/>
        </authorList>
    </citation>
    <scope>NUCLEOTIDE SEQUENCE [LARGE SCALE GENOMIC DNA]</scope>
    <source>
        <strain evidence="4 5">NPDC005137</strain>
    </source>
</reference>
<dbReference type="RefSeq" id="WP_356498206.1">
    <property type="nucleotide sequence ID" value="NZ_JBEXEF010000103.1"/>
</dbReference>
<keyword evidence="1" id="KW-0805">Transcription regulation</keyword>
<evidence type="ECO:0000256" key="1">
    <source>
        <dbReference type="ARBA" id="ARBA00023015"/>
    </source>
</evidence>
<dbReference type="Gene3D" id="1.10.10.1320">
    <property type="entry name" value="Anti-sigma factor, zinc-finger domain"/>
    <property type="match status" value="1"/>
</dbReference>
<dbReference type="InterPro" id="IPR027383">
    <property type="entry name" value="Znf_put"/>
</dbReference>
<sequence length="66" mass="7053">MTVDPGEGAHVRQLLGAYVLDALTPGETRRVCRHLRECDGCAADYVEVAEAAALLGLVNEEDLLGE</sequence>
<evidence type="ECO:0000313" key="5">
    <source>
        <dbReference type="Proteomes" id="UP001550044"/>
    </source>
</evidence>
<protein>
    <submittedName>
        <fullName evidence="4">Zf-HC2 domain-containing protein</fullName>
    </submittedName>
</protein>
<evidence type="ECO:0000256" key="2">
    <source>
        <dbReference type="ARBA" id="ARBA00023163"/>
    </source>
</evidence>
<evidence type="ECO:0000313" key="4">
    <source>
        <dbReference type="EMBL" id="MET8436845.1"/>
    </source>
</evidence>
<keyword evidence="2" id="KW-0804">Transcription</keyword>
<organism evidence="4 5">
    <name type="scientific">Streptomyces sp. 900116325</name>
    <dbReference type="NCBI Taxonomy" id="3154295"/>
    <lineage>
        <taxon>Bacteria</taxon>
        <taxon>Bacillati</taxon>
        <taxon>Actinomycetota</taxon>
        <taxon>Actinomycetes</taxon>
        <taxon>Kitasatosporales</taxon>
        <taxon>Streptomycetaceae</taxon>
        <taxon>Streptomyces</taxon>
    </lineage>
</organism>
<accession>A0ABV2UG85</accession>
<dbReference type="Proteomes" id="UP001550044">
    <property type="component" value="Unassembled WGS sequence"/>
</dbReference>
<feature type="domain" description="Putative zinc-finger" evidence="3">
    <location>
        <begin position="10"/>
        <end position="42"/>
    </location>
</feature>
<dbReference type="Pfam" id="PF13490">
    <property type="entry name" value="zf-HC2"/>
    <property type="match status" value="1"/>
</dbReference>
<gene>
    <name evidence="4" type="ORF">ABZV61_29520</name>
</gene>
<keyword evidence="5" id="KW-1185">Reference proteome</keyword>